<keyword evidence="4" id="KW-1185">Reference proteome</keyword>
<feature type="compositionally biased region" description="Basic and acidic residues" evidence="1">
    <location>
        <begin position="264"/>
        <end position="280"/>
    </location>
</feature>
<evidence type="ECO:0000256" key="2">
    <source>
        <dbReference type="SAM" id="Phobius"/>
    </source>
</evidence>
<dbReference type="EMBL" id="JBBPBN010000124">
    <property type="protein sequence ID" value="KAK8977247.1"/>
    <property type="molecule type" value="Genomic_DNA"/>
</dbReference>
<dbReference type="InterPro" id="IPR012870">
    <property type="entry name" value="DUF1666"/>
</dbReference>
<reference evidence="3 4" key="1">
    <citation type="journal article" date="2024" name="G3 (Bethesda)">
        <title>Genome assembly of Hibiscus sabdariffa L. provides insights into metabolisms of medicinal natural products.</title>
        <authorList>
            <person name="Kim T."/>
        </authorList>
    </citation>
    <scope>NUCLEOTIDE SEQUENCE [LARGE SCALE GENOMIC DNA]</scope>
    <source>
        <strain evidence="3">TK-2024</strain>
        <tissue evidence="3">Old leaves</tissue>
    </source>
</reference>
<dbReference type="PANTHER" id="PTHR46741">
    <property type="entry name" value="OS09G0413600 PROTEIN"/>
    <property type="match status" value="1"/>
</dbReference>
<keyword evidence="2" id="KW-0472">Membrane</keyword>
<sequence>MGRLIESMGASRFIILKNTQFDFVFGFPNMFRLLLSFCLFLFNFIGSFFRLPINGYLEDLDSNFDVFNERQSNDHVVDQGNRSAMAASTSKYEFLYGKSISGFVEEPATKSFTVHEIYMDSNDTAYSNGGVLASSDSVGADYGKIEAKMEDVFEDKTGECALRFSFGKSFDFDKHIKAIREEQPVQDYVGNSLVGRAVEQPGQDIKDVVREKTEESVELENFIAEIETEDRFQETSEINEAEIFEDLEHRSEKQSVVGEMQSGEDLRIERESVVSPDKTKGQNMQEDEDSEFGSEDDDDLIERLKMEVKIARTGGLPTILEDSESPKMMLGPLQIDEKYDHKDHIVEIQKVYKSYSDKMRKLDILSSQAMHAISLLQLKDVPIQRSTPAKSSATAIKSLHKALSFTQRKAKADPTKKLIRDLHKDLETVYVGQICLSWAMLHWQFGQVKKLLDCDTLGVHQYNQVAGEFQHFQVLLQRFLEDEPFRTRSRVGNYVNYRCSVRHLLQVPVIKDDCSKYKEDAVPSEMLRDIIEESMHVFWEFLRADKDEPNSTSKAPFQAQVAPHDPIDFNLLMDVRADLQKKEKRLKEIQRGTNCILKKFQRQQHQGNLLDHALFIAHVELKLVSRVLNMSKINTDHEEYFTINPTNGMHSMMELKVFYSLRNVVFILMLKTQMHAWKNWKKGCVVSIGASVEASKACGDRDCGSMSTCKGSLDAHLLSSAMFFPPLLFHTVMCLFTSTSSCQVPPRVPPNTSVGHQGPPFSPGSKRIRHHNPSEVVKGTPEDN</sequence>
<dbReference type="PANTHER" id="PTHR46741:SF4">
    <property type="entry name" value="FINGER FYVE DOMAIN PROTEIN, PUTATIVE (DUF1666)-RELATED"/>
    <property type="match status" value="1"/>
</dbReference>
<comment type="caution">
    <text evidence="3">The sequence shown here is derived from an EMBL/GenBank/DDBJ whole genome shotgun (WGS) entry which is preliminary data.</text>
</comment>
<organism evidence="3 4">
    <name type="scientific">Hibiscus sabdariffa</name>
    <name type="common">roselle</name>
    <dbReference type="NCBI Taxonomy" id="183260"/>
    <lineage>
        <taxon>Eukaryota</taxon>
        <taxon>Viridiplantae</taxon>
        <taxon>Streptophyta</taxon>
        <taxon>Embryophyta</taxon>
        <taxon>Tracheophyta</taxon>
        <taxon>Spermatophyta</taxon>
        <taxon>Magnoliopsida</taxon>
        <taxon>eudicotyledons</taxon>
        <taxon>Gunneridae</taxon>
        <taxon>Pentapetalae</taxon>
        <taxon>rosids</taxon>
        <taxon>malvids</taxon>
        <taxon>Malvales</taxon>
        <taxon>Malvaceae</taxon>
        <taxon>Malvoideae</taxon>
        <taxon>Hibiscus</taxon>
    </lineage>
</organism>
<dbReference type="Proteomes" id="UP001396334">
    <property type="component" value="Unassembled WGS sequence"/>
</dbReference>
<keyword evidence="2" id="KW-0812">Transmembrane</keyword>
<gene>
    <name evidence="3" type="ORF">V6N11_021333</name>
</gene>
<name>A0ABR2NM49_9ROSI</name>
<proteinExistence type="predicted"/>
<evidence type="ECO:0000313" key="4">
    <source>
        <dbReference type="Proteomes" id="UP001396334"/>
    </source>
</evidence>
<accession>A0ABR2NM49</accession>
<protein>
    <submittedName>
        <fullName evidence="3">Uncharacterized protein</fullName>
    </submittedName>
</protein>
<evidence type="ECO:0000313" key="3">
    <source>
        <dbReference type="EMBL" id="KAK8977247.1"/>
    </source>
</evidence>
<feature type="compositionally biased region" description="Acidic residues" evidence="1">
    <location>
        <begin position="285"/>
        <end position="296"/>
    </location>
</feature>
<evidence type="ECO:0000256" key="1">
    <source>
        <dbReference type="SAM" id="MobiDB-lite"/>
    </source>
</evidence>
<keyword evidence="2" id="KW-1133">Transmembrane helix</keyword>
<feature type="region of interest" description="Disordered" evidence="1">
    <location>
        <begin position="245"/>
        <end position="296"/>
    </location>
</feature>
<feature type="transmembrane region" description="Helical" evidence="2">
    <location>
        <begin position="21"/>
        <end position="45"/>
    </location>
</feature>
<dbReference type="Pfam" id="PF07891">
    <property type="entry name" value="DUF1666"/>
    <property type="match status" value="1"/>
</dbReference>
<feature type="region of interest" description="Disordered" evidence="1">
    <location>
        <begin position="747"/>
        <end position="784"/>
    </location>
</feature>